<keyword evidence="4" id="KW-1185">Reference proteome</keyword>
<evidence type="ECO:0000256" key="2">
    <source>
        <dbReference type="SAM" id="Phobius"/>
    </source>
</evidence>
<protein>
    <submittedName>
        <fullName evidence="3">Uncharacterized protein</fullName>
    </submittedName>
</protein>
<keyword evidence="2" id="KW-0472">Membrane</keyword>
<comment type="caution">
    <text evidence="3">The sequence shown here is derived from an EMBL/GenBank/DDBJ whole genome shotgun (WGS) entry which is preliminary data.</text>
</comment>
<dbReference type="Proteomes" id="UP000280008">
    <property type="component" value="Unassembled WGS sequence"/>
</dbReference>
<name>A0A495IM52_9MICO</name>
<reference evidence="3 4" key="1">
    <citation type="submission" date="2018-10" db="EMBL/GenBank/DDBJ databases">
        <title>Sequencing the genomes of 1000 actinobacteria strains.</title>
        <authorList>
            <person name="Klenk H.-P."/>
        </authorList>
    </citation>
    <scope>NUCLEOTIDE SEQUENCE [LARGE SCALE GENOMIC DNA]</scope>
    <source>
        <strain evidence="3 4">DSM 17894</strain>
    </source>
</reference>
<keyword evidence="2" id="KW-1133">Transmembrane helix</keyword>
<feature type="region of interest" description="Disordered" evidence="1">
    <location>
        <begin position="87"/>
        <end position="115"/>
    </location>
</feature>
<gene>
    <name evidence="3" type="ORF">C8E83_3411</name>
</gene>
<organism evidence="3 4">
    <name type="scientific">Frondihabitans australicus</name>
    <dbReference type="NCBI Taxonomy" id="386892"/>
    <lineage>
        <taxon>Bacteria</taxon>
        <taxon>Bacillati</taxon>
        <taxon>Actinomycetota</taxon>
        <taxon>Actinomycetes</taxon>
        <taxon>Micrococcales</taxon>
        <taxon>Microbacteriaceae</taxon>
        <taxon>Frondihabitans</taxon>
    </lineage>
</organism>
<keyword evidence="2" id="KW-0812">Transmembrane</keyword>
<dbReference type="EMBL" id="RBKS01000001">
    <property type="protein sequence ID" value="RKR76246.1"/>
    <property type="molecule type" value="Genomic_DNA"/>
</dbReference>
<accession>A0A495IM52</accession>
<evidence type="ECO:0000256" key="1">
    <source>
        <dbReference type="SAM" id="MobiDB-lite"/>
    </source>
</evidence>
<dbReference type="RefSeq" id="WP_121371242.1">
    <property type="nucleotide sequence ID" value="NZ_RBKS01000001.1"/>
</dbReference>
<dbReference type="AlphaFoldDB" id="A0A495IM52"/>
<proteinExistence type="predicted"/>
<sequence length="115" mass="11773">MSRGIISASIAAVCAAGGAVLTVRSYEHLVADGAIGSSGLTGRQLDFTVAGLLLVGVALLIAGVIVAIAALAQVVFDRQDARDAALADRADRRSRLTTPLPPAVADTHPHRRVAH</sequence>
<evidence type="ECO:0000313" key="3">
    <source>
        <dbReference type="EMBL" id="RKR76246.1"/>
    </source>
</evidence>
<feature type="transmembrane region" description="Helical" evidence="2">
    <location>
        <begin position="49"/>
        <end position="72"/>
    </location>
</feature>
<evidence type="ECO:0000313" key="4">
    <source>
        <dbReference type="Proteomes" id="UP000280008"/>
    </source>
</evidence>